<keyword evidence="4" id="KW-1185">Reference proteome</keyword>
<protein>
    <recommendedName>
        <fullName evidence="5">Maltose O-acetyltransferase</fullName>
    </recommendedName>
</protein>
<comment type="caution">
    <text evidence="3">The sequence shown here is derived from an EMBL/GenBank/DDBJ whole genome shotgun (WGS) entry which is preliminary data.</text>
</comment>
<dbReference type="InterPro" id="IPR001451">
    <property type="entry name" value="Hexapep"/>
</dbReference>
<dbReference type="PANTHER" id="PTHR23416">
    <property type="entry name" value="SIALIC ACID SYNTHASE-RELATED"/>
    <property type="match status" value="1"/>
</dbReference>
<accession>A0A835SR04</accession>
<evidence type="ECO:0008006" key="5">
    <source>
        <dbReference type="Google" id="ProtNLM"/>
    </source>
</evidence>
<gene>
    <name evidence="3" type="ORF">HXX76_009218</name>
</gene>
<keyword evidence="2" id="KW-0808">Transferase</keyword>
<dbReference type="PANTHER" id="PTHR23416:SF23">
    <property type="entry name" value="ACETYLTRANSFERASE C18B11.09C-RELATED"/>
    <property type="match status" value="1"/>
</dbReference>
<dbReference type="SUPFAM" id="SSF51161">
    <property type="entry name" value="Trimeric LpxA-like enzymes"/>
    <property type="match status" value="1"/>
</dbReference>
<sequence>MESRTRVLAQLLGGLDASNPPFIEPPFRCDYGYNITMGSDVYLNFNCCILDCNKVTIGSRVLFGPNVQVYAAAHPLDGHVRNGTKGPEYALPISIGDDVWVGGGAIILPGVSVGSGSVVGAGSVVTRNVEPFTVVAGNPARLVRRLKPEAGPLAPAAAAAAVAEAAAEVAAKAARAAGGSS</sequence>
<dbReference type="Proteomes" id="UP000650467">
    <property type="component" value="Unassembled WGS sequence"/>
</dbReference>
<dbReference type="InterPro" id="IPR051159">
    <property type="entry name" value="Hexapeptide_acetyltransf"/>
</dbReference>
<evidence type="ECO:0000256" key="1">
    <source>
        <dbReference type="ARBA" id="ARBA00007274"/>
    </source>
</evidence>
<comment type="similarity">
    <text evidence="1">Belongs to the transferase hexapeptide repeat family.</text>
</comment>
<evidence type="ECO:0000256" key="2">
    <source>
        <dbReference type="ARBA" id="ARBA00022679"/>
    </source>
</evidence>
<evidence type="ECO:0000313" key="3">
    <source>
        <dbReference type="EMBL" id="KAG2431722.1"/>
    </source>
</evidence>
<organism evidence="3 4">
    <name type="scientific">Chlamydomonas incerta</name>
    <dbReference type="NCBI Taxonomy" id="51695"/>
    <lineage>
        <taxon>Eukaryota</taxon>
        <taxon>Viridiplantae</taxon>
        <taxon>Chlorophyta</taxon>
        <taxon>core chlorophytes</taxon>
        <taxon>Chlorophyceae</taxon>
        <taxon>CS clade</taxon>
        <taxon>Chlamydomonadales</taxon>
        <taxon>Chlamydomonadaceae</taxon>
        <taxon>Chlamydomonas</taxon>
    </lineage>
</organism>
<dbReference type="GO" id="GO:0008374">
    <property type="term" value="F:O-acyltransferase activity"/>
    <property type="evidence" value="ECO:0007669"/>
    <property type="project" value="TreeGrafter"/>
</dbReference>
<dbReference type="Gene3D" id="2.160.10.10">
    <property type="entry name" value="Hexapeptide repeat proteins"/>
    <property type="match status" value="1"/>
</dbReference>
<dbReference type="EMBL" id="JAEHOC010000023">
    <property type="protein sequence ID" value="KAG2431722.1"/>
    <property type="molecule type" value="Genomic_DNA"/>
</dbReference>
<proteinExistence type="inferred from homology"/>
<reference evidence="3" key="1">
    <citation type="journal article" date="2020" name="bioRxiv">
        <title>Comparative genomics of Chlamydomonas.</title>
        <authorList>
            <person name="Craig R.J."/>
            <person name="Hasan A.R."/>
            <person name="Ness R.W."/>
            <person name="Keightley P.D."/>
        </authorList>
    </citation>
    <scope>NUCLEOTIDE SEQUENCE</scope>
    <source>
        <strain evidence="3">SAG 7.73</strain>
    </source>
</reference>
<dbReference type="AlphaFoldDB" id="A0A835SR04"/>
<dbReference type="PROSITE" id="PS00101">
    <property type="entry name" value="HEXAPEP_TRANSFERASES"/>
    <property type="match status" value="1"/>
</dbReference>
<dbReference type="OrthoDB" id="25818at2759"/>
<evidence type="ECO:0000313" key="4">
    <source>
        <dbReference type="Proteomes" id="UP000650467"/>
    </source>
</evidence>
<dbReference type="CDD" id="cd03357">
    <property type="entry name" value="LbH_MAT_GAT"/>
    <property type="match status" value="1"/>
</dbReference>
<dbReference type="InterPro" id="IPR018357">
    <property type="entry name" value="Hexapep_transf_CS"/>
</dbReference>
<name>A0A835SR04_CHLIN</name>
<dbReference type="Pfam" id="PF14602">
    <property type="entry name" value="Hexapep_2"/>
    <property type="match status" value="1"/>
</dbReference>
<dbReference type="InterPro" id="IPR011004">
    <property type="entry name" value="Trimer_LpxA-like_sf"/>
</dbReference>